<dbReference type="Proteomes" id="UP000054783">
    <property type="component" value="Unassembled WGS sequence"/>
</dbReference>
<evidence type="ECO:0000313" key="2">
    <source>
        <dbReference type="EMBL" id="KRY07107.1"/>
    </source>
</evidence>
<evidence type="ECO:0000313" key="1">
    <source>
        <dbReference type="EMBL" id="KRY06963.1"/>
    </source>
</evidence>
<name>A0A0V0Z3P8_9BILA</name>
<reference evidence="1 4" key="1">
    <citation type="submission" date="2015-01" db="EMBL/GenBank/DDBJ databases">
        <title>Evolution of Trichinella species and genotypes.</title>
        <authorList>
            <person name="Korhonen P.K."/>
            <person name="Edoardo P."/>
            <person name="Giuseppe L.R."/>
            <person name="Gasser R.B."/>
        </authorList>
    </citation>
    <scope>NUCLEOTIDE SEQUENCE [LARGE SCALE GENOMIC DNA]</scope>
    <source>
        <strain evidence="1">ISS2496</strain>
    </source>
</reference>
<dbReference type="OrthoDB" id="10400595at2759"/>
<organism evidence="1 4">
    <name type="scientific">Trichinella patagoniensis</name>
    <dbReference type="NCBI Taxonomy" id="990121"/>
    <lineage>
        <taxon>Eukaryota</taxon>
        <taxon>Metazoa</taxon>
        <taxon>Ecdysozoa</taxon>
        <taxon>Nematoda</taxon>
        <taxon>Enoplea</taxon>
        <taxon>Dorylaimia</taxon>
        <taxon>Trichinellida</taxon>
        <taxon>Trichinellidae</taxon>
        <taxon>Trichinella</taxon>
    </lineage>
</organism>
<dbReference type="EMBL" id="JYDQ01000551">
    <property type="protein sequence ID" value="KRY07109.1"/>
    <property type="molecule type" value="Genomic_DNA"/>
</dbReference>
<evidence type="ECO:0000313" key="4">
    <source>
        <dbReference type="Proteomes" id="UP000054783"/>
    </source>
</evidence>
<evidence type="ECO:0000313" key="3">
    <source>
        <dbReference type="EMBL" id="KRY07109.1"/>
    </source>
</evidence>
<keyword evidence="4" id="KW-1185">Reference proteome</keyword>
<sequence length="62" mass="7370">MHKDDRVFYYRTGLPYLLFVSFQQALESLPRPVTILIVNFPYDIGDQEDLVEDVRDYKCPET</sequence>
<dbReference type="AlphaFoldDB" id="A0A0V0Z3P8"/>
<dbReference type="EMBL" id="JYDQ01000552">
    <property type="protein sequence ID" value="KRY07107.1"/>
    <property type="molecule type" value="Genomic_DNA"/>
</dbReference>
<gene>
    <name evidence="3" type="ORF">T12_10225</name>
    <name evidence="2" type="ORF">T12_14806</name>
    <name evidence="1" type="ORF">T12_8595</name>
</gene>
<protein>
    <submittedName>
        <fullName evidence="1">Uncharacterized protein</fullName>
    </submittedName>
</protein>
<dbReference type="EMBL" id="JYDQ01000599">
    <property type="protein sequence ID" value="KRY06963.1"/>
    <property type="molecule type" value="Genomic_DNA"/>
</dbReference>
<proteinExistence type="predicted"/>
<comment type="caution">
    <text evidence="1">The sequence shown here is derived from an EMBL/GenBank/DDBJ whole genome shotgun (WGS) entry which is preliminary data.</text>
</comment>
<accession>A0A0V0Z3P8</accession>